<evidence type="ECO:0000313" key="5">
    <source>
        <dbReference type="Proteomes" id="UP001139450"/>
    </source>
</evidence>
<feature type="compositionally biased region" description="Polar residues" evidence="1">
    <location>
        <begin position="179"/>
        <end position="188"/>
    </location>
</feature>
<keyword evidence="2" id="KW-0812">Transmembrane</keyword>
<dbReference type="Proteomes" id="UP001139450">
    <property type="component" value="Unassembled WGS sequence"/>
</dbReference>
<evidence type="ECO:0000313" key="4">
    <source>
        <dbReference type="EMBL" id="MCJ8210284.1"/>
    </source>
</evidence>
<feature type="transmembrane region" description="Helical" evidence="2">
    <location>
        <begin position="249"/>
        <end position="268"/>
    </location>
</feature>
<dbReference type="AlphaFoldDB" id="A0A9X2B962"/>
<accession>A0A9X2B962</accession>
<dbReference type="RefSeq" id="WP_245130120.1">
    <property type="nucleotide sequence ID" value="NZ_JALJEJ010000004.1"/>
</dbReference>
<evidence type="ECO:0000256" key="2">
    <source>
        <dbReference type="SAM" id="Phobius"/>
    </source>
</evidence>
<feature type="region of interest" description="Disordered" evidence="1">
    <location>
        <begin position="217"/>
        <end position="241"/>
    </location>
</feature>
<proteinExistence type="predicted"/>
<dbReference type="Pfam" id="PF18174">
    <property type="entry name" value="HU-CCDC81_bac_1"/>
    <property type="match status" value="1"/>
</dbReference>
<keyword evidence="2" id="KW-1133">Transmembrane helix</keyword>
<evidence type="ECO:0000259" key="3">
    <source>
        <dbReference type="Pfam" id="PF18174"/>
    </source>
</evidence>
<dbReference type="InterPro" id="IPR040495">
    <property type="entry name" value="HU-CCDC81_bac_1"/>
</dbReference>
<reference evidence="4" key="1">
    <citation type="submission" date="2022-04" db="EMBL/GenBank/DDBJ databases">
        <title>Mucilaginibacter sp. RS28 isolated from freshwater.</title>
        <authorList>
            <person name="Ko S.-R."/>
        </authorList>
    </citation>
    <scope>NUCLEOTIDE SEQUENCE</scope>
    <source>
        <strain evidence="4">RS28</strain>
    </source>
</reference>
<feature type="compositionally biased region" description="Acidic residues" evidence="1">
    <location>
        <begin position="159"/>
        <end position="178"/>
    </location>
</feature>
<keyword evidence="2" id="KW-0472">Membrane</keyword>
<dbReference type="EMBL" id="JALJEJ010000004">
    <property type="protein sequence ID" value="MCJ8210284.1"/>
    <property type="molecule type" value="Genomic_DNA"/>
</dbReference>
<protein>
    <recommendedName>
        <fullName evidence="3">CCDC81-like prokaryotic HU domain-containing protein</fullName>
    </recommendedName>
</protein>
<gene>
    <name evidence="4" type="ORF">MUY27_11245</name>
</gene>
<evidence type="ECO:0000256" key="1">
    <source>
        <dbReference type="SAM" id="MobiDB-lite"/>
    </source>
</evidence>
<organism evidence="4 5">
    <name type="scientific">Mucilaginibacter straminoryzae</name>
    <dbReference type="NCBI Taxonomy" id="2932774"/>
    <lineage>
        <taxon>Bacteria</taxon>
        <taxon>Pseudomonadati</taxon>
        <taxon>Bacteroidota</taxon>
        <taxon>Sphingobacteriia</taxon>
        <taxon>Sphingobacteriales</taxon>
        <taxon>Sphingobacteriaceae</taxon>
        <taxon>Mucilaginibacter</taxon>
    </lineage>
</organism>
<feature type="domain" description="CCDC81-like prokaryotic HU" evidence="3">
    <location>
        <begin position="3"/>
        <end position="52"/>
    </location>
</feature>
<name>A0A9X2B962_9SPHI</name>
<comment type="caution">
    <text evidence="4">The sequence shown here is derived from an EMBL/GenBank/DDBJ whole genome shotgun (WGS) entry which is preliminary data.</text>
</comment>
<keyword evidence="5" id="KW-1185">Reference proteome</keyword>
<feature type="region of interest" description="Disordered" evidence="1">
    <location>
        <begin position="159"/>
        <end position="201"/>
    </location>
</feature>
<sequence>MDLANYASELIKQHGALIVPGLGYFAHVRRSAYYDAETGTIYPPYFEITFDPFRRDVNDTTMAAYITERKNISLASASYFLDKYISKIKLQAETEEVAFADLGYFYLDAQAKLAFRPSQIEMRQNASLFGYQPVQLQKIKDLGLPVKPRPAVEPISIPLEEEPVAEEATAETLSEQDDTYQPTETSEPAIQHPTEKAKRETIDEQGPVLVTNVKETVETESWEESSYPADETTVDENDEGSYTSSNMRFWVILSLVVILATGGLIWYYKYRFGIAAFNKKTAQPATTVPKPATTPAATTAKFDTATRPADTANALNKAPVKSDSLQANPATATNANTADQNMAATPAVAPEAQPVTSAAPYPPVKDLPKGSWLVLGGHFKNYDNAVKTLEKYRNYGYKQARLIDSVKHTEYYIYQIVFGYRKTRHEAVVAVNEILNEHKIKPELIYVLQYKQKQK</sequence>